<dbReference type="Gene3D" id="3.30.360.10">
    <property type="entry name" value="Dihydrodipicolinate Reductase, domain 2"/>
    <property type="match status" value="1"/>
</dbReference>
<dbReference type="SUPFAM" id="SSF51735">
    <property type="entry name" value="NAD(P)-binding Rossmann-fold domains"/>
    <property type="match status" value="1"/>
</dbReference>
<evidence type="ECO:0000256" key="2">
    <source>
        <dbReference type="ARBA" id="ARBA00009329"/>
    </source>
</evidence>
<name>A0AA42IYB6_9FIRM</name>
<dbReference type="GO" id="GO:0000166">
    <property type="term" value="F:nucleotide binding"/>
    <property type="evidence" value="ECO:0007669"/>
    <property type="project" value="InterPro"/>
</dbReference>
<proteinExistence type="inferred from homology"/>
<evidence type="ECO:0000256" key="3">
    <source>
        <dbReference type="ARBA" id="ARBA00022801"/>
    </source>
</evidence>
<sequence>MKTQLNIGLIGAGARGMGLLHGVILHMEDINIVAVCDTYADRAEGAANAVNASRGTTPVATTDYKEILAMPEVDAIVISSAWTGHIQIAIEAMEAGKYVGMEVGGAYSVEECWDLVKAYERTGVPCMMLENCCYGREELMVLNMVKKGIFGEVVHCQGGYQHDLREEIGYGKENRHYRLVNYSNRNCENYPTHEIGPIAKVLDINRGNRMLSLTSMSSKARGMHEYIAQHKSDDEALMNTHFTQGDVVTTSIKCAHGETIIITLDTTLPRAYSRGFRVQGTKAMFLEDNMTLFLDGEHNEYDFKWNEQWGNVEKYREEYDHPLWKQFLTEGVQGGHGGMDWLVLKAFFECAKAGTEVPIDAYDTAAWMCIGALSEQSIAMGSMPVAIPDFTNGKWMHRQEEAASKYCLSRVCDELYK</sequence>
<dbReference type="Pfam" id="PF01408">
    <property type="entry name" value="GFO_IDH_MocA"/>
    <property type="match status" value="1"/>
</dbReference>
<keyword evidence="3" id="KW-0378">Hydrolase</keyword>
<dbReference type="EMBL" id="JAQIFT010000004">
    <property type="protein sequence ID" value="MDA3729949.1"/>
    <property type="molecule type" value="Genomic_DNA"/>
</dbReference>
<evidence type="ECO:0000313" key="8">
    <source>
        <dbReference type="EMBL" id="MDA3729949.1"/>
    </source>
</evidence>
<dbReference type="AlphaFoldDB" id="A0AA42IYB6"/>
<evidence type="ECO:0000313" key="9">
    <source>
        <dbReference type="Proteomes" id="UP001169242"/>
    </source>
</evidence>
<comment type="similarity">
    <text evidence="2">Belongs to the Gfo/Idh/MocA family. Glycosyl hydrolase 109 subfamily.</text>
</comment>
<protein>
    <submittedName>
        <fullName evidence="8">Gfo/Idh/MocA family oxidoreductase</fullName>
    </submittedName>
</protein>
<dbReference type="RefSeq" id="WP_271010715.1">
    <property type="nucleotide sequence ID" value="NZ_JAQIFT010000004.1"/>
</dbReference>
<dbReference type="PANTHER" id="PTHR43818">
    <property type="entry name" value="BCDNA.GH03377"/>
    <property type="match status" value="1"/>
</dbReference>
<dbReference type="InterPro" id="IPR036291">
    <property type="entry name" value="NAD(P)-bd_dom_sf"/>
</dbReference>
<dbReference type="GO" id="GO:0016798">
    <property type="term" value="F:hydrolase activity, acting on glycosyl bonds"/>
    <property type="evidence" value="ECO:0007669"/>
    <property type="project" value="UniProtKB-KW"/>
</dbReference>
<keyword evidence="5" id="KW-0326">Glycosidase</keyword>
<evidence type="ECO:0000259" key="7">
    <source>
        <dbReference type="Pfam" id="PF21252"/>
    </source>
</evidence>
<gene>
    <name evidence="8" type="ORF">PBV87_00280</name>
</gene>
<evidence type="ECO:0000256" key="4">
    <source>
        <dbReference type="ARBA" id="ARBA00023027"/>
    </source>
</evidence>
<comment type="cofactor">
    <cofactor evidence="1">
        <name>NAD(+)</name>
        <dbReference type="ChEBI" id="CHEBI:57540"/>
    </cofactor>
</comment>
<dbReference type="Proteomes" id="UP001169242">
    <property type="component" value="Unassembled WGS sequence"/>
</dbReference>
<dbReference type="Pfam" id="PF21252">
    <property type="entry name" value="Glyco_hydro_109_C"/>
    <property type="match status" value="1"/>
</dbReference>
<evidence type="ECO:0000256" key="1">
    <source>
        <dbReference type="ARBA" id="ARBA00001911"/>
    </source>
</evidence>
<feature type="domain" description="Glycosyl hydrolase 109 C-terminal" evidence="7">
    <location>
        <begin position="139"/>
        <end position="306"/>
    </location>
</feature>
<organism evidence="8 9">
    <name type="scientific">Holtiella tumoricola</name>
    <dbReference type="NCBI Taxonomy" id="3018743"/>
    <lineage>
        <taxon>Bacteria</taxon>
        <taxon>Bacillati</taxon>
        <taxon>Bacillota</taxon>
        <taxon>Clostridia</taxon>
        <taxon>Lachnospirales</taxon>
        <taxon>Cellulosilyticaceae</taxon>
        <taxon>Holtiella</taxon>
    </lineage>
</organism>
<accession>A0AA42IYB6</accession>
<keyword evidence="4" id="KW-0520">NAD</keyword>
<reference evidence="8" key="1">
    <citation type="journal article" date="2023" name="Int. J. Syst. Evol. Microbiol.">
        <title>&lt;i&gt;Holtiella tumoricola&lt;/i&gt; gen. nov. sp. nov., isolated from a human clinical sample.</title>
        <authorList>
            <person name="Allen-Vercoe E."/>
            <person name="Daigneault M.C."/>
            <person name="Vancuren S.J."/>
            <person name="Cochrane K."/>
            <person name="O'Neal L.L."/>
            <person name="Sankaranarayanan K."/>
            <person name="Lawson P.A."/>
        </authorList>
    </citation>
    <scope>NUCLEOTIDE SEQUENCE</scope>
    <source>
        <strain evidence="8">CC70A</strain>
    </source>
</reference>
<feature type="domain" description="Gfo/Idh/MocA-like oxidoreductase N-terminal" evidence="6">
    <location>
        <begin position="5"/>
        <end position="128"/>
    </location>
</feature>
<comment type="caution">
    <text evidence="8">The sequence shown here is derived from an EMBL/GenBank/DDBJ whole genome shotgun (WGS) entry which is preliminary data.</text>
</comment>
<dbReference type="PANTHER" id="PTHR43818:SF1">
    <property type="entry name" value="GLYCOSYL HYDROLASE FAMILY 109 PROTEIN"/>
    <property type="match status" value="1"/>
</dbReference>
<dbReference type="InterPro" id="IPR049303">
    <property type="entry name" value="Glyco_hydro_109_C"/>
</dbReference>
<evidence type="ECO:0000259" key="6">
    <source>
        <dbReference type="Pfam" id="PF01408"/>
    </source>
</evidence>
<dbReference type="InterPro" id="IPR000683">
    <property type="entry name" value="Gfo/Idh/MocA-like_OxRdtase_N"/>
</dbReference>
<keyword evidence="9" id="KW-1185">Reference proteome</keyword>
<dbReference type="InterPro" id="IPR050463">
    <property type="entry name" value="Gfo/Idh/MocA_oxidrdct_glycsds"/>
</dbReference>
<dbReference type="Gene3D" id="3.40.50.720">
    <property type="entry name" value="NAD(P)-binding Rossmann-like Domain"/>
    <property type="match status" value="1"/>
</dbReference>
<evidence type="ECO:0000256" key="5">
    <source>
        <dbReference type="ARBA" id="ARBA00023295"/>
    </source>
</evidence>